<comment type="caution">
    <text evidence="4">The sequence shown here is derived from an EMBL/GenBank/DDBJ whole genome shotgun (WGS) entry which is preliminary data.</text>
</comment>
<evidence type="ECO:0000313" key="4">
    <source>
        <dbReference type="EMBL" id="GHF70923.1"/>
    </source>
</evidence>
<evidence type="ECO:0000256" key="2">
    <source>
        <dbReference type="ARBA" id="ARBA00023172"/>
    </source>
</evidence>
<evidence type="ECO:0000259" key="3">
    <source>
        <dbReference type="PROSITE" id="PS51898"/>
    </source>
</evidence>
<dbReference type="RefSeq" id="WP_189682607.1">
    <property type="nucleotide sequence ID" value="NZ_BNCJ01000027.1"/>
</dbReference>
<protein>
    <recommendedName>
        <fullName evidence="3">Tyr recombinase domain-containing protein</fullName>
    </recommendedName>
</protein>
<evidence type="ECO:0000256" key="1">
    <source>
        <dbReference type="ARBA" id="ARBA00023125"/>
    </source>
</evidence>
<dbReference type="Pfam" id="PF00589">
    <property type="entry name" value="Phage_integrase"/>
    <property type="match status" value="1"/>
</dbReference>
<reference evidence="4" key="1">
    <citation type="journal article" date="2014" name="Int. J. Syst. Evol. Microbiol.">
        <title>Complete genome sequence of Corynebacterium casei LMG S-19264T (=DSM 44701T), isolated from a smear-ripened cheese.</title>
        <authorList>
            <consortium name="US DOE Joint Genome Institute (JGI-PGF)"/>
            <person name="Walter F."/>
            <person name="Albersmeier A."/>
            <person name="Kalinowski J."/>
            <person name="Ruckert C."/>
        </authorList>
    </citation>
    <scope>NUCLEOTIDE SEQUENCE</scope>
    <source>
        <strain evidence="4">KCTC 42650</strain>
    </source>
</reference>
<dbReference type="GO" id="GO:0015074">
    <property type="term" value="P:DNA integration"/>
    <property type="evidence" value="ECO:0007669"/>
    <property type="project" value="InterPro"/>
</dbReference>
<accession>A0A8J3H3A4</accession>
<gene>
    <name evidence="4" type="ORF">GCM10017056_47290</name>
</gene>
<dbReference type="PROSITE" id="PS51898">
    <property type="entry name" value="TYR_RECOMBINASE"/>
    <property type="match status" value="1"/>
</dbReference>
<dbReference type="Gene3D" id="1.10.150.130">
    <property type="match status" value="1"/>
</dbReference>
<evidence type="ECO:0000313" key="5">
    <source>
        <dbReference type="Proteomes" id="UP000626220"/>
    </source>
</evidence>
<dbReference type="InterPro" id="IPR013762">
    <property type="entry name" value="Integrase-like_cat_sf"/>
</dbReference>
<dbReference type="Gene3D" id="1.10.443.10">
    <property type="entry name" value="Intergrase catalytic core"/>
    <property type="match status" value="1"/>
</dbReference>
<dbReference type="GO" id="GO:0006310">
    <property type="term" value="P:DNA recombination"/>
    <property type="evidence" value="ECO:0007669"/>
    <property type="project" value="UniProtKB-KW"/>
</dbReference>
<keyword evidence="2" id="KW-0233">DNA recombination</keyword>
<dbReference type="Proteomes" id="UP000626220">
    <property type="component" value="Unassembled WGS sequence"/>
</dbReference>
<feature type="domain" description="Tyr recombinase" evidence="3">
    <location>
        <begin position="162"/>
        <end position="335"/>
    </location>
</feature>
<dbReference type="EMBL" id="BNCJ01000027">
    <property type="protein sequence ID" value="GHF70923.1"/>
    <property type="molecule type" value="Genomic_DNA"/>
</dbReference>
<dbReference type="InterPro" id="IPR002104">
    <property type="entry name" value="Integrase_catalytic"/>
</dbReference>
<dbReference type="GO" id="GO:0003677">
    <property type="term" value="F:DNA binding"/>
    <property type="evidence" value="ECO:0007669"/>
    <property type="project" value="UniProtKB-KW"/>
</dbReference>
<dbReference type="AlphaFoldDB" id="A0A8J3H3A4"/>
<keyword evidence="1" id="KW-0238">DNA-binding</keyword>
<sequence length="340" mass="39531">MVKRDLPFFWRNRHGRPNVRIKGKVYPMRDEKGVWHEPGTEIGDRIYWEIRTGRQVEIRRSWGAAIDLLRHSDRWAALSPRYRGDLEPVLIYLAEKIGRRDVRRLTQADIYEAMDKNKHRVRFANYIPVAISLIYKVVVRKRWLTDNPAAGIELLKVPKERRQPHIPWTDAAVAKWRAEAKPLERLIFEIGVGSVQRPGDWIGFTWGDYDGDSLRLKQNKTDKPLMLPCTAALKAALDEAKAALPFSPMPSRHILTKADGSPLPYRRMAEIMRAERERLELLAYDLHALRYRGVKELAWAGCDDDEIMSYSGHSTKAMVRLYAGEARQEMAARRAREKRR</sequence>
<reference evidence="4" key="2">
    <citation type="submission" date="2020-09" db="EMBL/GenBank/DDBJ databases">
        <authorList>
            <person name="Sun Q."/>
            <person name="Kim S."/>
        </authorList>
    </citation>
    <scope>NUCLEOTIDE SEQUENCE</scope>
    <source>
        <strain evidence="4">KCTC 42650</strain>
    </source>
</reference>
<keyword evidence="5" id="KW-1185">Reference proteome</keyword>
<organism evidence="4 5">
    <name type="scientific">Seohaeicola zhoushanensis</name>
    <dbReference type="NCBI Taxonomy" id="1569283"/>
    <lineage>
        <taxon>Bacteria</taxon>
        <taxon>Pseudomonadati</taxon>
        <taxon>Pseudomonadota</taxon>
        <taxon>Alphaproteobacteria</taxon>
        <taxon>Rhodobacterales</taxon>
        <taxon>Roseobacteraceae</taxon>
        <taxon>Seohaeicola</taxon>
    </lineage>
</organism>
<proteinExistence type="predicted"/>
<dbReference type="InterPro" id="IPR010998">
    <property type="entry name" value="Integrase_recombinase_N"/>
</dbReference>
<dbReference type="InterPro" id="IPR011010">
    <property type="entry name" value="DNA_brk_join_enz"/>
</dbReference>
<name>A0A8J3H3A4_9RHOB</name>
<dbReference type="SUPFAM" id="SSF56349">
    <property type="entry name" value="DNA breaking-rejoining enzymes"/>
    <property type="match status" value="1"/>
</dbReference>